<accession>A0ABU3D9D9</accession>
<evidence type="ECO:0000313" key="2">
    <source>
        <dbReference type="Proteomes" id="UP001262582"/>
    </source>
</evidence>
<evidence type="ECO:0000313" key="1">
    <source>
        <dbReference type="EMBL" id="MDT0678149.1"/>
    </source>
</evidence>
<dbReference type="Pfam" id="PF07920">
    <property type="entry name" value="DUF1684"/>
    <property type="match status" value="1"/>
</dbReference>
<name>A0ABU3D9D9_9FLAO</name>
<reference evidence="1 2" key="1">
    <citation type="submission" date="2023-09" db="EMBL/GenBank/DDBJ databases">
        <authorList>
            <person name="Rey-Velasco X."/>
        </authorList>
    </citation>
    <scope>NUCLEOTIDE SEQUENCE [LARGE SCALE GENOMIC DNA]</scope>
    <source>
        <strain evidence="1 2">F117</strain>
    </source>
</reference>
<dbReference type="Proteomes" id="UP001262582">
    <property type="component" value="Unassembled WGS sequence"/>
</dbReference>
<comment type="caution">
    <text evidence="1">The sequence shown here is derived from an EMBL/GenBank/DDBJ whole genome shotgun (WGS) entry which is preliminary data.</text>
</comment>
<proteinExistence type="predicted"/>
<protein>
    <submittedName>
        <fullName evidence="1">DUF1684 domain-containing protein</fullName>
    </submittedName>
</protein>
<dbReference type="RefSeq" id="WP_311504528.1">
    <property type="nucleotide sequence ID" value="NZ_JAVRHK010000016.1"/>
</dbReference>
<keyword evidence="2" id="KW-1185">Reference proteome</keyword>
<dbReference type="InterPro" id="IPR012467">
    <property type="entry name" value="DUF1684"/>
</dbReference>
<dbReference type="EMBL" id="JAVRHK010000016">
    <property type="protein sequence ID" value="MDT0678149.1"/>
    <property type="molecule type" value="Genomic_DNA"/>
</dbReference>
<gene>
    <name evidence="1" type="ORF">RM539_16320</name>
</gene>
<organism evidence="1 2">
    <name type="scientific">Autumnicola musiva</name>
    <dbReference type="NCBI Taxonomy" id="3075589"/>
    <lineage>
        <taxon>Bacteria</taxon>
        <taxon>Pseudomonadati</taxon>
        <taxon>Bacteroidota</taxon>
        <taxon>Flavobacteriia</taxon>
        <taxon>Flavobacteriales</taxon>
        <taxon>Flavobacteriaceae</taxon>
        <taxon>Autumnicola</taxon>
    </lineage>
</organism>
<sequence length="37" mass="4353">MPEGDSKILNFNKAYNPYCACSCKYSCPYLLQRITWM</sequence>